<dbReference type="RefSeq" id="NP_504869.1">
    <property type="nucleotide sequence ID" value="NM_072468.2"/>
</dbReference>
<dbReference type="CTD" id="191887"/>
<feature type="transmembrane region" description="Helical" evidence="1">
    <location>
        <begin position="20"/>
        <end position="41"/>
    </location>
</feature>
<keyword evidence="1" id="KW-0472">Membrane</keyword>
<dbReference type="KEGG" id="cel:CELE_F10G2.8"/>
<accession>Q22959</accession>
<evidence type="ECO:0000256" key="1">
    <source>
        <dbReference type="SAM" id="Phobius"/>
    </source>
</evidence>
<feature type="transmembrane region" description="Helical" evidence="1">
    <location>
        <begin position="196"/>
        <end position="221"/>
    </location>
</feature>
<keyword evidence="1" id="KW-1133">Transmembrane helix</keyword>
<organism evidence="2 3">
    <name type="scientific">Caenorhabditis elegans</name>
    <dbReference type="NCBI Taxonomy" id="6239"/>
    <lineage>
        <taxon>Eukaryota</taxon>
        <taxon>Metazoa</taxon>
        <taxon>Ecdysozoa</taxon>
        <taxon>Nematoda</taxon>
        <taxon>Chromadorea</taxon>
        <taxon>Rhabditida</taxon>
        <taxon>Rhabditina</taxon>
        <taxon>Rhabditomorpha</taxon>
        <taxon>Rhabditoidea</taxon>
        <taxon>Rhabditidae</taxon>
        <taxon>Peloderinae</taxon>
        <taxon>Caenorhabditis</taxon>
    </lineage>
</organism>
<protein>
    <submittedName>
        <fullName evidence="2">Serpentine Receptor, class T</fullName>
    </submittedName>
</protein>
<feature type="transmembrane region" description="Helical" evidence="1">
    <location>
        <begin position="97"/>
        <end position="119"/>
    </location>
</feature>
<dbReference type="AGR" id="WB:WBGene00005402"/>
<dbReference type="WormBase" id="F10G2.8">
    <property type="protein sequence ID" value="CE24895"/>
    <property type="gene ID" value="WBGene00005402"/>
    <property type="gene designation" value="srh-187"/>
</dbReference>
<dbReference type="EMBL" id="BX284605">
    <property type="protein sequence ID" value="CCD62816.1"/>
    <property type="molecule type" value="Genomic_DNA"/>
</dbReference>
<dbReference type="HOGENOM" id="CLU_042960_1_1_1"/>
<dbReference type="Proteomes" id="UP000001940">
    <property type="component" value="Chromosome V"/>
</dbReference>
<evidence type="ECO:0000313" key="2">
    <source>
        <dbReference type="EMBL" id="CCD62816.1"/>
    </source>
</evidence>
<evidence type="ECO:0000313" key="3">
    <source>
        <dbReference type="Proteomes" id="UP000001940"/>
    </source>
</evidence>
<feature type="transmembrane region" description="Helical" evidence="1">
    <location>
        <begin position="278"/>
        <end position="300"/>
    </location>
</feature>
<dbReference type="UCSC" id="F10G2.8">
    <property type="organism name" value="c. elegans"/>
</dbReference>
<feature type="transmembrane region" description="Helical" evidence="1">
    <location>
        <begin position="53"/>
        <end position="77"/>
    </location>
</feature>
<evidence type="ECO:0000313" key="4">
    <source>
        <dbReference type="WormBase" id="F10G2.8"/>
    </source>
</evidence>
<keyword evidence="3" id="KW-1185">Reference proteome</keyword>
<dbReference type="SUPFAM" id="SSF81321">
    <property type="entry name" value="Family A G protein-coupled receptor-like"/>
    <property type="match status" value="1"/>
</dbReference>
<proteinExistence type="predicted"/>
<dbReference type="Pfam" id="PF10318">
    <property type="entry name" value="7TM_GPCR_Srh"/>
    <property type="match status" value="1"/>
</dbReference>
<dbReference type="FunCoup" id="Q22959">
    <property type="interactions" value="4"/>
</dbReference>
<dbReference type="PANTHER" id="PTHR46891">
    <property type="entry name" value="SERPENTINE RECEPTOR, CLASS H-RELATED"/>
    <property type="match status" value="1"/>
</dbReference>
<dbReference type="InterPro" id="IPR019422">
    <property type="entry name" value="7TM_GPCR_serpentine_rcpt_Srh"/>
</dbReference>
<dbReference type="PaxDb" id="6239-F10G2.8"/>
<keyword evidence="1" id="KW-0812">Transmembrane</keyword>
<dbReference type="AlphaFoldDB" id="Q22959"/>
<dbReference type="GeneID" id="191887"/>
<feature type="transmembrane region" description="Helical" evidence="1">
    <location>
        <begin position="242"/>
        <end position="266"/>
    </location>
</feature>
<keyword evidence="2" id="KW-0675">Receptor</keyword>
<dbReference type="OMA" id="QISIMAI"/>
<sequence>MNSTCISDTTYFDSSEFLSSSLHITSAISTPIHLIAIYIILTKTPDFMKSIKWYLMNLHLWIILFDYSLGILTIPVLLLPYLAGFPVGLLANSDVPIILQVVWVFTFLAYVHVSITALFENRFYLICDFSGKNYWTGLRWLWLITHYIAIGLIFSSFALLVPDQNGALESIFKKLPCLPSNFYKVSMFVLAEDYTYHFWACFFIFSTTSTEVFTFVCFICMTFSQQNRRITTSSRTLNLKKAIFIALIIQMSVNAFLHLIPLLYAFISTVYTYYNQKMMNWCTIIISMHGFVSTLVMLLVHKPYRDTLLGLMKRRSSRSQSTVQNIFSMKVTEMKVCYL</sequence>
<name>Q22959_CAEEL</name>
<dbReference type="PhylomeDB" id="Q22959"/>
<feature type="transmembrane region" description="Helical" evidence="1">
    <location>
        <begin position="140"/>
        <end position="161"/>
    </location>
</feature>
<dbReference type="OrthoDB" id="5850668at2759"/>
<dbReference type="InParanoid" id="Q22959"/>
<reference evidence="2 3" key="1">
    <citation type="journal article" date="1998" name="Science">
        <title>Genome sequence of the nematode C. elegans: a platform for investigating biology.</title>
        <authorList>
            <consortium name="The C. elegans sequencing consortium"/>
            <person name="Sulson J.E."/>
            <person name="Waterston R."/>
        </authorList>
    </citation>
    <scope>NUCLEOTIDE SEQUENCE [LARGE SCALE GENOMIC DNA]</scope>
    <source>
        <strain evidence="2 3">Bristol N2</strain>
    </source>
</reference>
<gene>
    <name evidence="2 4" type="primary">srh-187</name>
    <name evidence="2" type="ORF">CELE_F10G2.8</name>
    <name evidence="4" type="ORF">F10G2.8</name>
</gene>